<dbReference type="PANTHER" id="PTHR48090:SF3">
    <property type="entry name" value="UNDECAPRENYL-PHOSPHATE 4-DEOXY-4-FORMAMIDO-L-ARABINOSE TRANSFERASE"/>
    <property type="match status" value="1"/>
</dbReference>
<evidence type="ECO:0000313" key="10">
    <source>
        <dbReference type="Proteomes" id="UP000005258"/>
    </source>
</evidence>
<dbReference type="SUPFAM" id="SSF53448">
    <property type="entry name" value="Nucleotide-diphospho-sugar transferases"/>
    <property type="match status" value="1"/>
</dbReference>
<dbReference type="InterPro" id="IPR050256">
    <property type="entry name" value="Glycosyltransferase_2"/>
</dbReference>
<dbReference type="HOGENOM" id="CLU_033536_11_0_5"/>
<evidence type="ECO:0000259" key="8">
    <source>
        <dbReference type="Pfam" id="PF00535"/>
    </source>
</evidence>
<dbReference type="GO" id="GO:0005886">
    <property type="term" value="C:plasma membrane"/>
    <property type="evidence" value="ECO:0007669"/>
    <property type="project" value="TreeGrafter"/>
</dbReference>
<evidence type="ECO:0000256" key="5">
    <source>
        <dbReference type="ARBA" id="ARBA00022985"/>
    </source>
</evidence>
<reference evidence="9 10" key="1">
    <citation type="journal article" date="2012" name="J. Am. Chem. Soc.">
        <title>Bacterial biosynthesis and maturation of the didemnin anti-cancer agents.</title>
        <authorList>
            <person name="Xu Y."/>
            <person name="Kersten R.D."/>
            <person name="Nam S.J."/>
            <person name="Lu L."/>
            <person name="Al-Suwailem A.M."/>
            <person name="Zheng H."/>
            <person name="Fenical W."/>
            <person name="Dorrestein P.C."/>
            <person name="Moore B.S."/>
            <person name="Qian P.Y."/>
        </authorList>
    </citation>
    <scope>NUCLEOTIDE SEQUENCE [LARGE SCALE GENOMIC DNA]</scope>
    <source>
        <strain evidence="9 10">KA081020-065</strain>
    </source>
</reference>
<dbReference type="PANTHER" id="PTHR48090">
    <property type="entry name" value="UNDECAPRENYL-PHOSPHATE 4-DEOXY-4-FORMAMIDO-L-ARABINOSE TRANSFERASE-RELATED"/>
    <property type="match status" value="1"/>
</dbReference>
<dbReference type="GO" id="GO:0009103">
    <property type="term" value="P:lipopolysaccharide biosynthetic process"/>
    <property type="evidence" value="ECO:0007669"/>
    <property type="project" value="UniProtKB-KW"/>
</dbReference>
<keyword evidence="4" id="KW-0812">Transmembrane</keyword>
<dbReference type="KEGG" id="tmo:TMO_2682"/>
<dbReference type="RefSeq" id="WP_014746197.1">
    <property type="nucleotide sequence ID" value="NC_017956.1"/>
</dbReference>
<keyword evidence="10" id="KW-1185">Reference proteome</keyword>
<evidence type="ECO:0000256" key="6">
    <source>
        <dbReference type="ARBA" id="ARBA00022989"/>
    </source>
</evidence>
<keyword evidence="7" id="KW-0472">Membrane</keyword>
<evidence type="ECO:0000256" key="1">
    <source>
        <dbReference type="ARBA" id="ARBA00022475"/>
    </source>
</evidence>
<keyword evidence="1" id="KW-1003">Cell membrane</keyword>
<evidence type="ECO:0000256" key="3">
    <source>
        <dbReference type="ARBA" id="ARBA00022679"/>
    </source>
</evidence>
<dbReference type="InterPro" id="IPR001173">
    <property type="entry name" value="Glyco_trans_2-like"/>
</dbReference>
<dbReference type="Pfam" id="PF00535">
    <property type="entry name" value="Glycos_transf_2"/>
    <property type="match status" value="1"/>
</dbReference>
<keyword evidence="5" id="KW-0448">Lipopolysaccharide biosynthesis</keyword>
<dbReference type="EMBL" id="CP003236">
    <property type="protein sequence ID" value="AFK54520.1"/>
    <property type="molecule type" value="Genomic_DNA"/>
</dbReference>
<evidence type="ECO:0000256" key="7">
    <source>
        <dbReference type="ARBA" id="ARBA00023136"/>
    </source>
</evidence>
<proteinExistence type="predicted"/>
<name>I3TP32_TISMK</name>
<gene>
    <name evidence="9" type="primary">arnC</name>
    <name evidence="9" type="ordered locus">TMO_2682</name>
</gene>
<protein>
    <submittedName>
        <fullName evidence="9">Glycosyl transferase family 2</fullName>
    </submittedName>
</protein>
<feature type="domain" description="Glycosyltransferase 2-like" evidence="8">
    <location>
        <begin position="15"/>
        <end position="182"/>
    </location>
</feature>
<sequence length="300" mass="31299">MLPSRNPVSAAPLISLVLPVRDEAAAILPLIAEIHRAFATPDILAGGYEIIAVDDGSSDGSDRLLAAAASADPRLVAIAHDRGRGQSAAMTTGFRAARGRVIATLDADGQNDPADLARLIRRWMIEAGGPARGVMVAGHRKGRADGAWRKLVSRVANGIRSRVLQDGTPDSGCGLRVIARDDLLSLPLFDHAHRFMPSLVTAAGGRVVSVEVTDRRRRGGRSKYRTLTRALQGIVDLAGVAWLQHRLRPLDPIGRALAMPAPSAMAPLSAGPAGFALQKPSAAAEPAASRAAISSGEAAA</sequence>
<dbReference type="InterPro" id="IPR029044">
    <property type="entry name" value="Nucleotide-diphossugar_trans"/>
</dbReference>
<dbReference type="GO" id="GO:0099621">
    <property type="term" value="F:undecaprenyl-phosphate 4-deoxy-4-formamido-L-arabinose transferase activity"/>
    <property type="evidence" value="ECO:0007669"/>
    <property type="project" value="TreeGrafter"/>
</dbReference>
<accession>I3TP32</accession>
<dbReference type="AlphaFoldDB" id="I3TP32"/>
<evidence type="ECO:0000313" key="9">
    <source>
        <dbReference type="EMBL" id="AFK54520.1"/>
    </source>
</evidence>
<dbReference type="Gene3D" id="3.90.550.10">
    <property type="entry name" value="Spore Coat Polysaccharide Biosynthesis Protein SpsA, Chain A"/>
    <property type="match status" value="1"/>
</dbReference>
<dbReference type="eggNOG" id="COG0463">
    <property type="taxonomic scope" value="Bacteria"/>
</dbReference>
<evidence type="ECO:0000256" key="4">
    <source>
        <dbReference type="ARBA" id="ARBA00022692"/>
    </source>
</evidence>
<keyword evidence="2" id="KW-0328">Glycosyltransferase</keyword>
<evidence type="ECO:0000256" key="2">
    <source>
        <dbReference type="ARBA" id="ARBA00022676"/>
    </source>
</evidence>
<dbReference type="Proteomes" id="UP000005258">
    <property type="component" value="Chromosome"/>
</dbReference>
<organism evidence="9 10">
    <name type="scientific">Tistrella mobilis (strain KA081020-065)</name>
    <dbReference type="NCBI Taxonomy" id="1110502"/>
    <lineage>
        <taxon>Bacteria</taxon>
        <taxon>Pseudomonadati</taxon>
        <taxon>Pseudomonadota</taxon>
        <taxon>Alphaproteobacteria</taxon>
        <taxon>Geminicoccales</taxon>
        <taxon>Geminicoccaceae</taxon>
        <taxon>Tistrella</taxon>
    </lineage>
</organism>
<dbReference type="STRING" id="1110502.TMO_2682"/>
<keyword evidence="3 9" id="KW-0808">Transferase</keyword>
<keyword evidence="6" id="KW-1133">Transmembrane helix</keyword>